<organism evidence="7 8">
    <name type="scientific">Diaporthe vaccinii</name>
    <dbReference type="NCBI Taxonomy" id="105482"/>
    <lineage>
        <taxon>Eukaryota</taxon>
        <taxon>Fungi</taxon>
        <taxon>Dikarya</taxon>
        <taxon>Ascomycota</taxon>
        <taxon>Pezizomycotina</taxon>
        <taxon>Sordariomycetes</taxon>
        <taxon>Sordariomycetidae</taxon>
        <taxon>Diaporthales</taxon>
        <taxon>Diaporthaceae</taxon>
        <taxon>Diaporthe</taxon>
        <taxon>Diaporthe eres species complex</taxon>
    </lineage>
</organism>
<dbReference type="InterPro" id="IPR016166">
    <property type="entry name" value="FAD-bd_PCMH"/>
</dbReference>
<dbReference type="SUPFAM" id="SSF56176">
    <property type="entry name" value="FAD-binding/transporter-associated domain-like"/>
    <property type="match status" value="1"/>
</dbReference>
<dbReference type="Pfam" id="PF01565">
    <property type="entry name" value="FAD_binding_4"/>
    <property type="match status" value="1"/>
</dbReference>
<comment type="caution">
    <text evidence="7">The sequence shown here is derived from an EMBL/GenBank/DDBJ whole genome shotgun (WGS) entry which is preliminary data.</text>
</comment>
<protein>
    <recommendedName>
        <fullName evidence="6">FAD-binding PCMH-type domain-containing protein</fullName>
    </recommendedName>
</protein>
<reference evidence="7 8" key="1">
    <citation type="submission" date="2024-03" db="EMBL/GenBank/DDBJ databases">
        <title>A high-quality draft genome sequence of Diaporthe vaccinii, a causative agent of upright dieback and viscid rot disease in cranberry plants.</title>
        <authorList>
            <person name="Sarrasin M."/>
            <person name="Lang B.F."/>
            <person name="Burger G."/>
        </authorList>
    </citation>
    <scope>NUCLEOTIDE SEQUENCE [LARGE SCALE GENOMIC DNA]</scope>
    <source>
        <strain evidence="7 8">IS7</strain>
    </source>
</reference>
<evidence type="ECO:0000256" key="5">
    <source>
        <dbReference type="ARBA" id="ARBA00023002"/>
    </source>
</evidence>
<dbReference type="InterPro" id="IPR016169">
    <property type="entry name" value="FAD-bd_PCMH_sub2"/>
</dbReference>
<sequence>MTALTTTVVTRFDPDESTTLLVQTRLVIVSPNMKSTSTTLCTLAQVLFLAPVCSLGGIRRPIDTTFSSLGSKLSEDANIYFPGSEGFVNGSGTWAAKKPQLDALVRVAAEEDVQITVFGNASSIKVKSTDCANKIRFANAFNRPFLAITGGHGETWDLGNVRNGIGISMRGLAYIHVADDGRSATIGGGTQSGEVIAALWSMGKQAVATACDCAGIISPMLGGGHGWLQGQHGLLTDNILSARVVLADGTAVTASPSVNSDLFWALRGAGHNFGIVTSVDYRIFDVEPGQGRLWAYEEYVFKQDKLEALFGWANGLLQGDTESPRPVELTHYAHFEFRPDIDPENPIILFWLIWQGRGTIPPAYTDRVRALFPVSIKAGTTDITGMNTVAGAAYGTAACAKGSTSALLFGVSLKRWNLEGLRATLDIYNTLPPELRNSFVLLEAYSTRGVEAVSDDETAYPDRFNQILASPAMYYQAGNASLDDLAAEFGGRMRNALFNGSGQPLHAYVNYAHGDESLRALYGYEDWRLWRLSRLKAKYDPFGKFGYYAPINPGIPGKLGEGPGP</sequence>
<keyword evidence="8" id="KW-1185">Reference proteome</keyword>
<feature type="domain" description="FAD-binding PCMH-type" evidence="6">
    <location>
        <begin position="97"/>
        <end position="286"/>
    </location>
</feature>
<dbReference type="PROSITE" id="PS51387">
    <property type="entry name" value="FAD_PCMH"/>
    <property type="match status" value="1"/>
</dbReference>
<dbReference type="Gene3D" id="3.30.465.10">
    <property type="match status" value="1"/>
</dbReference>
<gene>
    <name evidence="7" type="ORF">FJTKL_07293</name>
</gene>
<name>A0ABR4EUD1_9PEZI</name>
<dbReference type="Gene3D" id="3.40.462.20">
    <property type="match status" value="1"/>
</dbReference>
<keyword evidence="5" id="KW-0560">Oxidoreductase</keyword>
<dbReference type="Proteomes" id="UP001600888">
    <property type="component" value="Unassembled WGS sequence"/>
</dbReference>
<accession>A0ABR4EUD1</accession>
<evidence type="ECO:0000259" key="6">
    <source>
        <dbReference type="PROSITE" id="PS51387"/>
    </source>
</evidence>
<dbReference type="InterPro" id="IPR006094">
    <property type="entry name" value="Oxid_FAD_bind_N"/>
</dbReference>
<comment type="similarity">
    <text evidence="2">Belongs to the oxygen-dependent FAD-linked oxidoreductase family.</text>
</comment>
<evidence type="ECO:0000256" key="3">
    <source>
        <dbReference type="ARBA" id="ARBA00022630"/>
    </source>
</evidence>
<dbReference type="PANTHER" id="PTHR42973:SF9">
    <property type="entry name" value="FAD-BINDING PCMH-TYPE DOMAIN-CONTAINING PROTEIN-RELATED"/>
    <property type="match status" value="1"/>
</dbReference>
<evidence type="ECO:0000256" key="2">
    <source>
        <dbReference type="ARBA" id="ARBA00005466"/>
    </source>
</evidence>
<keyword evidence="3" id="KW-0285">Flavoprotein</keyword>
<comment type="cofactor">
    <cofactor evidence="1">
        <name>FAD</name>
        <dbReference type="ChEBI" id="CHEBI:57692"/>
    </cofactor>
</comment>
<keyword evidence="4" id="KW-0274">FAD</keyword>
<dbReference type="PANTHER" id="PTHR42973">
    <property type="entry name" value="BINDING OXIDOREDUCTASE, PUTATIVE (AFU_ORTHOLOGUE AFUA_1G17690)-RELATED"/>
    <property type="match status" value="1"/>
</dbReference>
<dbReference type="EMBL" id="JBAWTH010000026">
    <property type="protein sequence ID" value="KAL2286056.1"/>
    <property type="molecule type" value="Genomic_DNA"/>
</dbReference>
<evidence type="ECO:0000256" key="1">
    <source>
        <dbReference type="ARBA" id="ARBA00001974"/>
    </source>
</evidence>
<evidence type="ECO:0000313" key="8">
    <source>
        <dbReference type="Proteomes" id="UP001600888"/>
    </source>
</evidence>
<proteinExistence type="inferred from homology"/>
<dbReference type="InterPro" id="IPR050416">
    <property type="entry name" value="FAD-linked_Oxidoreductase"/>
</dbReference>
<dbReference type="InterPro" id="IPR036318">
    <property type="entry name" value="FAD-bd_PCMH-like_sf"/>
</dbReference>
<evidence type="ECO:0000313" key="7">
    <source>
        <dbReference type="EMBL" id="KAL2286056.1"/>
    </source>
</evidence>
<evidence type="ECO:0000256" key="4">
    <source>
        <dbReference type="ARBA" id="ARBA00022827"/>
    </source>
</evidence>